<protein>
    <submittedName>
        <fullName evidence="1">Uncharacterized protein</fullName>
    </submittedName>
</protein>
<evidence type="ECO:0000313" key="2">
    <source>
        <dbReference type="Proteomes" id="UP000241769"/>
    </source>
</evidence>
<organism evidence="1 2">
    <name type="scientific">Planoprotostelium fungivorum</name>
    <dbReference type="NCBI Taxonomy" id="1890364"/>
    <lineage>
        <taxon>Eukaryota</taxon>
        <taxon>Amoebozoa</taxon>
        <taxon>Evosea</taxon>
        <taxon>Variosea</taxon>
        <taxon>Cavosteliida</taxon>
        <taxon>Cavosteliaceae</taxon>
        <taxon>Planoprotostelium</taxon>
    </lineage>
</organism>
<keyword evidence="2" id="KW-1185">Reference proteome</keyword>
<reference evidence="1 2" key="1">
    <citation type="journal article" date="2018" name="Genome Biol. Evol.">
        <title>Multiple Roots of Fruiting Body Formation in Amoebozoa.</title>
        <authorList>
            <person name="Hillmann F."/>
            <person name="Forbes G."/>
            <person name="Novohradska S."/>
            <person name="Ferling I."/>
            <person name="Riege K."/>
            <person name="Groth M."/>
            <person name="Westermann M."/>
            <person name="Marz M."/>
            <person name="Spaller T."/>
            <person name="Winckler T."/>
            <person name="Schaap P."/>
            <person name="Glockner G."/>
        </authorList>
    </citation>
    <scope>NUCLEOTIDE SEQUENCE [LARGE SCALE GENOMIC DNA]</scope>
    <source>
        <strain evidence="1 2">Jena</strain>
    </source>
</reference>
<sequence>MALVFDGRSWTHTAFQGKPLQTASVMVIAEKCMLSVPRTSILTPLQIDTHHLNFTHFEAHHRHGSKSILTVDNLYLDLNGVFHRSREVVKRVVSCNRWCSSSNQDQPTETKIFTICIKMQAEGTGCAPDS</sequence>
<name>A0A2P6MZE1_9EUKA</name>
<dbReference type="Proteomes" id="UP000241769">
    <property type="component" value="Unassembled WGS sequence"/>
</dbReference>
<evidence type="ECO:0000313" key="1">
    <source>
        <dbReference type="EMBL" id="PRP77070.1"/>
    </source>
</evidence>
<accession>A0A2P6MZE1</accession>
<comment type="caution">
    <text evidence="1">The sequence shown here is derived from an EMBL/GenBank/DDBJ whole genome shotgun (WGS) entry which is preliminary data.</text>
</comment>
<proteinExistence type="predicted"/>
<dbReference type="InParanoid" id="A0A2P6MZE1"/>
<dbReference type="AlphaFoldDB" id="A0A2P6MZE1"/>
<gene>
    <name evidence="1" type="ORF">PROFUN_14615</name>
</gene>
<dbReference type="EMBL" id="MDYQ01000283">
    <property type="protein sequence ID" value="PRP77070.1"/>
    <property type="molecule type" value="Genomic_DNA"/>
</dbReference>